<feature type="region of interest" description="Disordered" evidence="1">
    <location>
        <begin position="103"/>
        <end position="145"/>
    </location>
</feature>
<reference evidence="2 3" key="1">
    <citation type="journal article" date="2018" name="BMC Genomics">
        <title>Comparative genome analyses reveal sequence features reflecting distinct modes of host-adaptation between dicot and monocot powdery mildew.</title>
        <authorList>
            <person name="Wu Y."/>
            <person name="Ma X."/>
            <person name="Pan Z."/>
            <person name="Kale S.D."/>
            <person name="Song Y."/>
            <person name="King H."/>
            <person name="Zhang Q."/>
            <person name="Presley C."/>
            <person name="Deng X."/>
            <person name="Wei C.I."/>
            <person name="Xiao S."/>
        </authorList>
    </citation>
    <scope>NUCLEOTIDE SEQUENCE [LARGE SCALE GENOMIC DNA]</scope>
    <source>
        <strain evidence="2">UMSG1</strain>
    </source>
</reference>
<comment type="caution">
    <text evidence="2">The sequence shown here is derived from an EMBL/GenBank/DDBJ whole genome shotgun (WGS) entry which is preliminary data.</text>
</comment>
<name>A0A420J030_9PEZI</name>
<feature type="compositionally biased region" description="Polar residues" evidence="1">
    <location>
        <begin position="134"/>
        <end position="145"/>
    </location>
</feature>
<accession>A0A420J030</accession>
<sequence length="145" mass="16557">MNVADGTLAKLSYFSVFEIGVMGIWRKVEAFEFHLLLEIPWLHTVDAKLRIRDSIIEIGDQDQGKAIVKLQGPKFVESEFHILILCPKRKVDSEVKTTAYIESSSEYEDNRFWDSDKDSDDGDTSSRSYEESAGNLTDLSMSEKR</sequence>
<dbReference type="EMBL" id="MCBS01019649">
    <property type="protein sequence ID" value="RKF80141.1"/>
    <property type="molecule type" value="Genomic_DNA"/>
</dbReference>
<proteinExistence type="predicted"/>
<gene>
    <name evidence="2" type="ORF">GcM1_196025</name>
</gene>
<dbReference type="AlphaFoldDB" id="A0A420J030"/>
<evidence type="ECO:0000313" key="3">
    <source>
        <dbReference type="Proteomes" id="UP000285326"/>
    </source>
</evidence>
<dbReference type="Proteomes" id="UP000285326">
    <property type="component" value="Unassembled WGS sequence"/>
</dbReference>
<protein>
    <submittedName>
        <fullName evidence="2">Uncharacterized protein</fullName>
    </submittedName>
</protein>
<organism evidence="2 3">
    <name type="scientific">Golovinomyces cichoracearum</name>
    <dbReference type="NCBI Taxonomy" id="62708"/>
    <lineage>
        <taxon>Eukaryota</taxon>
        <taxon>Fungi</taxon>
        <taxon>Dikarya</taxon>
        <taxon>Ascomycota</taxon>
        <taxon>Pezizomycotina</taxon>
        <taxon>Leotiomycetes</taxon>
        <taxon>Erysiphales</taxon>
        <taxon>Erysiphaceae</taxon>
        <taxon>Golovinomyces</taxon>
    </lineage>
</organism>
<evidence type="ECO:0000256" key="1">
    <source>
        <dbReference type="SAM" id="MobiDB-lite"/>
    </source>
</evidence>
<evidence type="ECO:0000313" key="2">
    <source>
        <dbReference type="EMBL" id="RKF80141.1"/>
    </source>
</evidence>